<sequence>MTESTLRPAGSRPGATHPVRTRWATLRTLSAAAFALAVLAGVAETVVAVSSIVAQDGTDGAVVAQALVRGLIFAAALVCAWFLARGRRWAWWALLLGLGMVGLASMVVPMATALADGASWSTAFEGDVSPAFPVIRALHILFVLVGVGVMLRPEVRASLSPGR</sequence>
<dbReference type="EMBL" id="BAABHM010000016">
    <property type="protein sequence ID" value="GAA4709964.1"/>
    <property type="molecule type" value="Genomic_DNA"/>
</dbReference>
<dbReference type="Proteomes" id="UP001500843">
    <property type="component" value="Unassembled WGS sequence"/>
</dbReference>
<dbReference type="RefSeq" id="WP_253868302.1">
    <property type="nucleotide sequence ID" value="NZ_BAABHM010000016.1"/>
</dbReference>
<feature type="transmembrane region" description="Helical" evidence="1">
    <location>
        <begin position="29"/>
        <end position="54"/>
    </location>
</feature>
<evidence type="ECO:0000256" key="1">
    <source>
        <dbReference type="SAM" id="Phobius"/>
    </source>
</evidence>
<comment type="caution">
    <text evidence="2">The sequence shown here is derived from an EMBL/GenBank/DDBJ whole genome shotgun (WGS) entry which is preliminary data.</text>
</comment>
<keyword evidence="1" id="KW-1133">Transmembrane helix</keyword>
<name>A0ABP8XP27_9MICO</name>
<gene>
    <name evidence="2" type="ORF">GCM10023198_35920</name>
</gene>
<accession>A0ABP8XP27</accession>
<feature type="transmembrane region" description="Helical" evidence="1">
    <location>
        <begin position="91"/>
        <end position="111"/>
    </location>
</feature>
<evidence type="ECO:0008006" key="4">
    <source>
        <dbReference type="Google" id="ProtNLM"/>
    </source>
</evidence>
<proteinExistence type="predicted"/>
<keyword evidence="1" id="KW-0472">Membrane</keyword>
<keyword evidence="3" id="KW-1185">Reference proteome</keyword>
<organism evidence="2 3">
    <name type="scientific">Promicromonospora umidemergens</name>
    <dbReference type="NCBI Taxonomy" id="629679"/>
    <lineage>
        <taxon>Bacteria</taxon>
        <taxon>Bacillati</taxon>
        <taxon>Actinomycetota</taxon>
        <taxon>Actinomycetes</taxon>
        <taxon>Micrococcales</taxon>
        <taxon>Promicromonosporaceae</taxon>
        <taxon>Promicromonospora</taxon>
    </lineage>
</organism>
<evidence type="ECO:0000313" key="3">
    <source>
        <dbReference type="Proteomes" id="UP001500843"/>
    </source>
</evidence>
<keyword evidence="1" id="KW-0812">Transmembrane</keyword>
<reference evidence="3" key="1">
    <citation type="journal article" date="2019" name="Int. J. Syst. Evol. Microbiol.">
        <title>The Global Catalogue of Microorganisms (GCM) 10K type strain sequencing project: providing services to taxonomists for standard genome sequencing and annotation.</title>
        <authorList>
            <consortium name="The Broad Institute Genomics Platform"/>
            <consortium name="The Broad Institute Genome Sequencing Center for Infectious Disease"/>
            <person name="Wu L."/>
            <person name="Ma J."/>
        </authorList>
    </citation>
    <scope>NUCLEOTIDE SEQUENCE [LARGE SCALE GENOMIC DNA]</scope>
    <source>
        <strain evidence="3">JCM 17975</strain>
    </source>
</reference>
<feature type="transmembrane region" description="Helical" evidence="1">
    <location>
        <begin position="131"/>
        <end position="151"/>
    </location>
</feature>
<protein>
    <recommendedName>
        <fullName evidence="4">DUF4149 domain-containing protein</fullName>
    </recommendedName>
</protein>
<evidence type="ECO:0000313" key="2">
    <source>
        <dbReference type="EMBL" id="GAA4709964.1"/>
    </source>
</evidence>
<feature type="transmembrane region" description="Helical" evidence="1">
    <location>
        <begin position="66"/>
        <end position="84"/>
    </location>
</feature>